<keyword evidence="2" id="KW-1133">Transmembrane helix</keyword>
<feature type="compositionally biased region" description="Acidic residues" evidence="1">
    <location>
        <begin position="46"/>
        <end position="60"/>
    </location>
</feature>
<dbReference type="EMBL" id="CATQJL010000305">
    <property type="protein sequence ID" value="CAJ0602627.1"/>
    <property type="molecule type" value="Genomic_DNA"/>
</dbReference>
<keyword evidence="4" id="KW-1185">Reference proteome</keyword>
<organism evidence="3 4">
    <name type="scientific">Cylicocyclus nassatus</name>
    <name type="common">Nematode worm</name>
    <dbReference type="NCBI Taxonomy" id="53992"/>
    <lineage>
        <taxon>Eukaryota</taxon>
        <taxon>Metazoa</taxon>
        <taxon>Ecdysozoa</taxon>
        <taxon>Nematoda</taxon>
        <taxon>Chromadorea</taxon>
        <taxon>Rhabditida</taxon>
        <taxon>Rhabditina</taxon>
        <taxon>Rhabditomorpha</taxon>
        <taxon>Strongyloidea</taxon>
        <taxon>Strongylidae</taxon>
        <taxon>Cylicocyclus</taxon>
    </lineage>
</organism>
<feature type="region of interest" description="Disordered" evidence="1">
    <location>
        <begin position="45"/>
        <end position="93"/>
    </location>
</feature>
<comment type="caution">
    <text evidence="3">The sequence shown here is derived from an EMBL/GenBank/DDBJ whole genome shotgun (WGS) entry which is preliminary data.</text>
</comment>
<feature type="compositionally biased region" description="Low complexity" evidence="1">
    <location>
        <begin position="61"/>
        <end position="76"/>
    </location>
</feature>
<proteinExistence type="predicted"/>
<accession>A0AA36H2B4</accession>
<feature type="region of interest" description="Disordered" evidence="1">
    <location>
        <begin position="188"/>
        <end position="209"/>
    </location>
</feature>
<feature type="compositionally biased region" description="Basic residues" evidence="1">
    <location>
        <begin position="193"/>
        <end position="209"/>
    </location>
</feature>
<evidence type="ECO:0000256" key="1">
    <source>
        <dbReference type="SAM" id="MobiDB-lite"/>
    </source>
</evidence>
<name>A0AA36H2B4_CYLNA</name>
<reference evidence="3" key="1">
    <citation type="submission" date="2023-07" db="EMBL/GenBank/DDBJ databases">
        <authorList>
            <consortium name="CYATHOMIX"/>
        </authorList>
    </citation>
    <scope>NUCLEOTIDE SEQUENCE</scope>
    <source>
        <strain evidence="3">N/A</strain>
    </source>
</reference>
<feature type="transmembrane region" description="Helical" evidence="2">
    <location>
        <begin position="12"/>
        <end position="34"/>
    </location>
</feature>
<keyword evidence="2" id="KW-0812">Transmembrane</keyword>
<dbReference type="Proteomes" id="UP001176961">
    <property type="component" value="Unassembled WGS sequence"/>
</dbReference>
<dbReference type="AlphaFoldDB" id="A0AA36H2B4"/>
<gene>
    <name evidence="3" type="ORF">CYNAS_LOCUS14610</name>
</gene>
<evidence type="ECO:0000313" key="4">
    <source>
        <dbReference type="Proteomes" id="UP001176961"/>
    </source>
</evidence>
<protein>
    <submittedName>
        <fullName evidence="3">Uncharacterized protein</fullName>
    </submittedName>
</protein>
<evidence type="ECO:0000313" key="3">
    <source>
        <dbReference type="EMBL" id="CAJ0602627.1"/>
    </source>
</evidence>
<evidence type="ECO:0000256" key="2">
    <source>
        <dbReference type="SAM" id="Phobius"/>
    </source>
</evidence>
<keyword evidence="2" id="KW-0472">Membrane</keyword>
<sequence length="209" mass="23037">MSLLNKQLFSRFGAPEYAMLLLVAVAALPSFYIFSTISCGKRTESQFEEEGVGDESEEPGVPESQGSEGEGPPSGVSGEGGPPASKDGQPIEMSANHPQINFVLQFQGEPTEEFLRNLKGVLLAANTFVWSAQKRAAAQTASWKDLARRVTSLQTEGFDVIPGSDEAKHLRRIESQRHVKPPLILFIENTEPKKKKKKKKRKNKRENGI</sequence>